<protein>
    <submittedName>
        <fullName evidence="3">XRE family transcriptional regulator</fullName>
    </submittedName>
</protein>
<dbReference type="CDD" id="cd00093">
    <property type="entry name" value="HTH_XRE"/>
    <property type="match status" value="1"/>
</dbReference>
<reference evidence="3" key="1">
    <citation type="journal article" date="2013" name="Environ. Microbiol.">
        <title>Microbiota from the distal guts of lean and obese adolescents exhibit partial functional redundancy besides clear differences in community structure.</title>
        <authorList>
            <person name="Ferrer M."/>
            <person name="Ruiz A."/>
            <person name="Lanza F."/>
            <person name="Haange S.B."/>
            <person name="Oberbach A."/>
            <person name="Till H."/>
            <person name="Bargiela R."/>
            <person name="Campoy C."/>
            <person name="Segura M.T."/>
            <person name="Richter M."/>
            <person name="von Bergen M."/>
            <person name="Seifert J."/>
            <person name="Suarez A."/>
        </authorList>
    </citation>
    <scope>NUCLEOTIDE SEQUENCE</scope>
</reference>
<organism evidence="3">
    <name type="scientific">human gut metagenome</name>
    <dbReference type="NCBI Taxonomy" id="408170"/>
    <lineage>
        <taxon>unclassified sequences</taxon>
        <taxon>metagenomes</taxon>
        <taxon>organismal metagenomes</taxon>
    </lineage>
</organism>
<evidence type="ECO:0000259" key="2">
    <source>
        <dbReference type="PROSITE" id="PS50943"/>
    </source>
</evidence>
<keyword evidence="1" id="KW-0238">DNA-binding</keyword>
<dbReference type="PANTHER" id="PTHR46558:SF4">
    <property type="entry name" value="DNA-BIDING PHAGE PROTEIN"/>
    <property type="match status" value="1"/>
</dbReference>
<dbReference type="InterPro" id="IPR010982">
    <property type="entry name" value="Lambda_DNA-bd_dom_sf"/>
</dbReference>
<dbReference type="EMBL" id="AJWZ01009845">
    <property type="protein sequence ID" value="EKC50145.1"/>
    <property type="molecule type" value="Genomic_DNA"/>
</dbReference>
<dbReference type="SUPFAM" id="SSF47413">
    <property type="entry name" value="lambda repressor-like DNA-binding domains"/>
    <property type="match status" value="1"/>
</dbReference>
<name>K1S8V1_9ZZZZ</name>
<sequence>MRTGFSDDEKAKIGAYIRKPREEHHISQSELAEKLQVDRAAVCQWENGKTTPKPLRLRQMAELFDTNVDSLLDPPQERPISPLLENLTSALEMFASRTAEITRIQRRKEDTLDLGNSKSNDE</sequence>
<feature type="domain" description="HTH cro/C1-type" evidence="2">
    <location>
        <begin position="17"/>
        <end position="71"/>
    </location>
</feature>
<accession>K1S8V1</accession>
<dbReference type="SMART" id="SM00530">
    <property type="entry name" value="HTH_XRE"/>
    <property type="match status" value="1"/>
</dbReference>
<dbReference type="AlphaFoldDB" id="K1S8V1"/>
<comment type="caution">
    <text evidence="3">The sequence shown here is derived from an EMBL/GenBank/DDBJ whole genome shotgun (WGS) entry which is preliminary data.</text>
</comment>
<evidence type="ECO:0000256" key="1">
    <source>
        <dbReference type="ARBA" id="ARBA00023125"/>
    </source>
</evidence>
<evidence type="ECO:0000313" key="3">
    <source>
        <dbReference type="EMBL" id="EKC50145.1"/>
    </source>
</evidence>
<dbReference type="Pfam" id="PF01381">
    <property type="entry name" value="HTH_3"/>
    <property type="match status" value="1"/>
</dbReference>
<proteinExistence type="predicted"/>
<dbReference type="InterPro" id="IPR001387">
    <property type="entry name" value="Cro/C1-type_HTH"/>
</dbReference>
<dbReference type="PROSITE" id="PS50943">
    <property type="entry name" value="HTH_CROC1"/>
    <property type="match status" value="1"/>
</dbReference>
<dbReference type="GO" id="GO:0003677">
    <property type="term" value="F:DNA binding"/>
    <property type="evidence" value="ECO:0007669"/>
    <property type="project" value="UniProtKB-KW"/>
</dbReference>
<dbReference type="Gene3D" id="1.10.260.40">
    <property type="entry name" value="lambda repressor-like DNA-binding domains"/>
    <property type="match status" value="1"/>
</dbReference>
<gene>
    <name evidence="3" type="ORF">OBE_14279</name>
</gene>
<dbReference type="PANTHER" id="PTHR46558">
    <property type="entry name" value="TRACRIPTIONAL REGULATORY PROTEIN-RELATED-RELATED"/>
    <property type="match status" value="1"/>
</dbReference>